<evidence type="ECO:0000313" key="1">
    <source>
        <dbReference type="EMBL" id="ABJ83698.1"/>
    </source>
</evidence>
<dbReference type="KEGG" id="sus:Acid_2709"/>
<dbReference type="EMBL" id="CP000473">
    <property type="protein sequence ID" value="ABJ83698.1"/>
    <property type="molecule type" value="Genomic_DNA"/>
</dbReference>
<accession>Q023X8</accession>
<protein>
    <submittedName>
        <fullName evidence="1">Uncharacterized protein</fullName>
    </submittedName>
</protein>
<proteinExistence type="predicted"/>
<reference evidence="1" key="1">
    <citation type="submission" date="2006-10" db="EMBL/GenBank/DDBJ databases">
        <title>Complete sequence of Solibacter usitatus Ellin6076.</title>
        <authorList>
            <consortium name="US DOE Joint Genome Institute"/>
            <person name="Copeland A."/>
            <person name="Lucas S."/>
            <person name="Lapidus A."/>
            <person name="Barry K."/>
            <person name="Detter J.C."/>
            <person name="Glavina del Rio T."/>
            <person name="Hammon N."/>
            <person name="Israni S."/>
            <person name="Dalin E."/>
            <person name="Tice H."/>
            <person name="Pitluck S."/>
            <person name="Thompson L.S."/>
            <person name="Brettin T."/>
            <person name="Bruce D."/>
            <person name="Han C."/>
            <person name="Tapia R."/>
            <person name="Gilna P."/>
            <person name="Schmutz J."/>
            <person name="Larimer F."/>
            <person name="Land M."/>
            <person name="Hauser L."/>
            <person name="Kyrpides N."/>
            <person name="Mikhailova N."/>
            <person name="Janssen P.H."/>
            <person name="Kuske C.R."/>
            <person name="Richardson P."/>
        </authorList>
    </citation>
    <scope>NUCLEOTIDE SEQUENCE</scope>
    <source>
        <strain evidence="1">Ellin6076</strain>
    </source>
</reference>
<dbReference type="HOGENOM" id="CLU_908818_0_0_0"/>
<name>Q023X8_SOLUE</name>
<sequence>MRVAMPRGPREILEERFPQIYDELERLFESSRDAACREMAEQLNQAVRRLRIAPDETELCATLGGAVERFATGGALFRIAGQLAGNERIEFTLSSAPAVAAAVEARDPLVAAATPGEVSTALIEFFGHSPDARVFLFPLEVREAVPALIYCWGTVQVAAIELLAQVAGAVWSAIPLEEPEPAPASELVTIAPAPAPPPQSQASVSTWDAMPAAEQQAHLRAQRFARVQAAEMRLYHADLVQTGRTQRNLYELLRQPIDAARATFQAKFFANCPSMVDYLHLELARTLANDDTELLGSSYPGPLLFA</sequence>
<dbReference type="AlphaFoldDB" id="Q023X8"/>
<organism evidence="1">
    <name type="scientific">Solibacter usitatus (strain Ellin6076)</name>
    <dbReference type="NCBI Taxonomy" id="234267"/>
    <lineage>
        <taxon>Bacteria</taxon>
        <taxon>Pseudomonadati</taxon>
        <taxon>Acidobacteriota</taxon>
        <taxon>Terriglobia</taxon>
        <taxon>Bryobacterales</taxon>
        <taxon>Solibacteraceae</taxon>
        <taxon>Candidatus Solibacter</taxon>
    </lineage>
</organism>
<dbReference type="eggNOG" id="COG3266">
    <property type="taxonomic scope" value="Bacteria"/>
</dbReference>
<dbReference type="STRING" id="234267.Acid_2709"/>
<gene>
    <name evidence="1" type="ordered locus">Acid_2709</name>
</gene>
<dbReference type="InParanoid" id="Q023X8"/>